<dbReference type="Proteomes" id="UP000241941">
    <property type="component" value="Segment"/>
</dbReference>
<dbReference type="Pfam" id="PF13392">
    <property type="entry name" value="HNH_3"/>
    <property type="match status" value="1"/>
</dbReference>
<reference evidence="2 3" key="2">
    <citation type="journal article" date="2019" name="Microbiol. Resour. Announc.">
        <title>Complete Genome Sequences of Bacillus Bacteriophages Wes44 and Carmen17.</title>
        <authorList>
            <person name="Alder H."/>
            <person name="Himelright M."/>
            <person name="Eisemann E."/>
            <person name="Temple L."/>
        </authorList>
    </citation>
    <scope>NUCLEOTIDE SEQUENCE [LARGE SCALE GENOMIC DNA]</scope>
</reference>
<evidence type="ECO:0000313" key="2">
    <source>
        <dbReference type="EMBL" id="AUR81228.1"/>
    </source>
</evidence>
<evidence type="ECO:0000313" key="3">
    <source>
        <dbReference type="Proteomes" id="UP000241941"/>
    </source>
</evidence>
<name>A0A2I7QIM4_9CAUD</name>
<dbReference type="KEGG" id="vg:55607483"/>
<dbReference type="InterPro" id="IPR044925">
    <property type="entry name" value="His-Me_finger_sf"/>
</dbReference>
<feature type="domain" description="HNH nuclease" evidence="1">
    <location>
        <begin position="74"/>
        <end position="114"/>
    </location>
</feature>
<accession>A0A2I7QIM4</accession>
<dbReference type="SUPFAM" id="SSF54060">
    <property type="entry name" value="His-Me finger endonucleases"/>
    <property type="match status" value="1"/>
</dbReference>
<keyword evidence="2" id="KW-0378">Hydrolase</keyword>
<organism evidence="2 3">
    <name type="scientific">Bacillus phage Carmen17</name>
    <dbReference type="NCBI Taxonomy" id="2072797"/>
    <lineage>
        <taxon>Viruses</taxon>
        <taxon>Duplodnaviria</taxon>
        <taxon>Heunggongvirae</taxon>
        <taxon>Uroviricota</taxon>
        <taxon>Caudoviricetes</taxon>
        <taxon>Gutmannvirinae</taxon>
        <taxon>Carmenvirus</taxon>
        <taxon>Carmenvirus carmen17</taxon>
    </lineage>
</organism>
<keyword evidence="3" id="KW-1185">Reference proteome</keyword>
<dbReference type="InterPro" id="IPR003615">
    <property type="entry name" value="HNH_nuc"/>
</dbReference>
<dbReference type="Gene3D" id="3.90.75.20">
    <property type="match status" value="1"/>
</dbReference>
<dbReference type="EMBL" id="MG784342">
    <property type="protein sequence ID" value="AUR81228.1"/>
    <property type="molecule type" value="Genomic_DNA"/>
</dbReference>
<sequence length="137" mass="16409">MDTHICFRCGIEYERRYYKDVERKFCSRSCNMKQMNEERNPTRMTPETRKKVREARLNTGEGKTYTKLYGRHEHRVVAEQILGRPLHKGEIVHHKNGNKRDNRPENLEILENQSVHAKMHNKNGRFVTESEVMPREI</sequence>
<evidence type="ECO:0000259" key="1">
    <source>
        <dbReference type="Pfam" id="PF13392"/>
    </source>
</evidence>
<protein>
    <submittedName>
        <fullName evidence="2">HNH endonuclease</fullName>
    </submittedName>
</protein>
<dbReference type="RefSeq" id="YP_009837301.1">
    <property type="nucleotide sequence ID" value="NC_048698.1"/>
</dbReference>
<proteinExistence type="predicted"/>
<keyword evidence="2" id="KW-0255">Endonuclease</keyword>
<dbReference type="GO" id="GO:0004519">
    <property type="term" value="F:endonuclease activity"/>
    <property type="evidence" value="ECO:0007669"/>
    <property type="project" value="UniProtKB-KW"/>
</dbReference>
<reference evidence="2 3" key="1">
    <citation type="submission" date="2018-01" db="EMBL/GenBank/DDBJ databases">
        <title>Complete Genome of Bacillus phages Carmen17.</title>
        <authorList>
            <person name="Himelright M.J."/>
            <person name="Eisemann E.C."/>
            <person name="Alder H.M."/>
            <person name="Clem A.M."/>
            <person name="Temple L."/>
        </authorList>
    </citation>
    <scope>NUCLEOTIDE SEQUENCE [LARGE SCALE GENOMIC DNA]</scope>
</reference>
<dbReference type="GeneID" id="55607483"/>
<keyword evidence="2" id="KW-0540">Nuclease</keyword>